<protein>
    <recommendedName>
        <fullName evidence="3">Phage tail protein</fullName>
    </recommendedName>
</protein>
<dbReference type="Proteomes" id="UP000006051">
    <property type="component" value="Chromosome"/>
</dbReference>
<proteinExistence type="predicted"/>
<organism evidence="1 2">
    <name type="scientific">Ornithobacterium rhinotracheale (strain ATCC 51463 / DSM 15997 / CCUG 23171 / CIP 104009 / LMG 9086)</name>
    <dbReference type="NCBI Taxonomy" id="867902"/>
    <lineage>
        <taxon>Bacteria</taxon>
        <taxon>Pseudomonadati</taxon>
        <taxon>Bacteroidota</taxon>
        <taxon>Flavobacteriia</taxon>
        <taxon>Flavobacteriales</taxon>
        <taxon>Weeksellaceae</taxon>
        <taxon>Ornithobacterium</taxon>
    </lineage>
</organism>
<sequence length="141" mass="15736">MATVVNPFGKMQGWNKITINLLGRDVVGISELSYSDTTKKENAYGAGNMPVGRTEGNYEAKASITLYKEEVDAITKSLPSGKRLQDIEPFDIIVLYDKKGEIRKDRINYCEFTGNSVEVKQNDGSISVKCELIVSHIDWNI</sequence>
<evidence type="ECO:0000313" key="2">
    <source>
        <dbReference type="Proteomes" id="UP000006051"/>
    </source>
</evidence>
<dbReference type="EMBL" id="CP003283">
    <property type="protein sequence ID" value="AFL98376.1"/>
    <property type="molecule type" value="Genomic_DNA"/>
</dbReference>
<dbReference type="AlphaFoldDB" id="I4A342"/>
<gene>
    <name evidence="1" type="ordered locus">Ornrh_2245</name>
</gene>
<dbReference type="HOGENOM" id="CLU_149388_0_0_10"/>
<evidence type="ECO:0008006" key="3">
    <source>
        <dbReference type="Google" id="ProtNLM"/>
    </source>
</evidence>
<dbReference type="GeneID" id="97258825"/>
<dbReference type="PATRIC" id="fig|867902.3.peg.2200"/>
<dbReference type="KEGG" id="orh:Ornrh_2245"/>
<dbReference type="eggNOG" id="ENOG503331I">
    <property type="taxonomic scope" value="Bacteria"/>
</dbReference>
<reference evidence="1 2" key="1">
    <citation type="submission" date="2012-06" db="EMBL/GenBank/DDBJ databases">
        <title>The complete genome of Ornithobacterium rhinotracheale DSM 15997.</title>
        <authorList>
            <consortium name="US DOE Joint Genome Institute (JGI-PGF)"/>
            <person name="Lucas S."/>
            <person name="Copeland A."/>
            <person name="Lapidus A."/>
            <person name="Goodwin L."/>
            <person name="Pitluck S."/>
            <person name="Peters L."/>
            <person name="Mikhailova N."/>
            <person name="Teshima H."/>
            <person name="Kyrpides N."/>
            <person name="Mavromatis K."/>
            <person name="Pagani I."/>
            <person name="Ivanova N."/>
            <person name="Ovchinnikova G."/>
            <person name="Zeytun A."/>
            <person name="Detter J.C."/>
            <person name="Han C."/>
            <person name="Land M."/>
            <person name="Hauser L."/>
            <person name="Markowitz V."/>
            <person name="Cheng J.-F."/>
            <person name="Hugenholtz P."/>
            <person name="Woyke T."/>
            <person name="Wu D."/>
            <person name="Lang E."/>
            <person name="Kopitz M."/>
            <person name="Brambilla E."/>
            <person name="Klenk H.-P."/>
            <person name="Eisen J.A."/>
        </authorList>
    </citation>
    <scope>NUCLEOTIDE SEQUENCE [LARGE SCALE GENOMIC DNA]</scope>
    <source>
        <strain evidence="2">ATCC 51463 / DSM 15997 / CCUG 23171 / LMG 9086</strain>
    </source>
</reference>
<name>I4A342_ORNRL</name>
<dbReference type="RefSeq" id="WP_014791877.1">
    <property type="nucleotide sequence ID" value="NC_018016.1"/>
</dbReference>
<accession>I4A342</accession>
<dbReference type="STRING" id="867902.Ornrh_2245"/>
<evidence type="ECO:0000313" key="1">
    <source>
        <dbReference type="EMBL" id="AFL98376.1"/>
    </source>
</evidence>
<keyword evidence="2" id="KW-1185">Reference proteome</keyword>
<dbReference type="GeneID" id="71570317"/>